<dbReference type="Pfam" id="PF13360">
    <property type="entry name" value="PQQ_2"/>
    <property type="match status" value="1"/>
</dbReference>
<sequence length="364" mass="38844">MLTSWILALSLAATPWNHPGYDAADSYYNPSESVINEGSVRNLAAKWSVPLRDIEESCSGFSAPLLTGGRVIVTDKRGISSYDSANGRPAWRFDWDFPDDNGTPVLAVNDQSLIAANGDCNSMSDPDGQLTAIDLATGKTRWRLETDTPIHSVVVDQGVIVTSGWSQSDEEVVIGRRAADGKELWRKPGWSSTGVSLNGTILMRKTDGYGQPDGGTSAIGVTRGDLRWSRLENWAAQAASGNRFYVTDRRRNLLAIDGTDGAVAWTSAGKASTLVATDGRRVYRSAKRQVEALDSRNGRVLWATPLGVEAGQPVRAGGLVYAGGPVLKASRGTVAGPVFKGHLIVAGGAVYQVDGGKLTAYRPH</sequence>
<dbReference type="RefSeq" id="WP_014448000.1">
    <property type="nucleotide sequence ID" value="NC_017093.1"/>
</dbReference>
<dbReference type="eggNOG" id="COG1520">
    <property type="taxonomic scope" value="Bacteria"/>
</dbReference>
<dbReference type="Proteomes" id="UP000007882">
    <property type="component" value="Chromosome"/>
</dbReference>
<proteinExistence type="predicted"/>
<dbReference type="SUPFAM" id="SSF50998">
    <property type="entry name" value="Quinoprotein alcohol dehydrogenase-like"/>
    <property type="match status" value="1"/>
</dbReference>
<dbReference type="HOGENOM" id="CLU_062374_0_0_11"/>
<protein>
    <recommendedName>
        <fullName evidence="1">Pyrrolo-quinoline quinone repeat domain-containing protein</fullName>
    </recommendedName>
</protein>
<dbReference type="PANTHER" id="PTHR34512:SF30">
    <property type="entry name" value="OUTER MEMBRANE PROTEIN ASSEMBLY FACTOR BAMB"/>
    <property type="match status" value="1"/>
</dbReference>
<organism evidence="2 3">
    <name type="scientific">Actinoplanes missouriensis (strain ATCC 14538 / DSM 43046 / CBS 188.64 / JCM 3121 / NBRC 102363 / NCIMB 12654 / NRRL B-3342 / UNCC 431)</name>
    <dbReference type="NCBI Taxonomy" id="512565"/>
    <lineage>
        <taxon>Bacteria</taxon>
        <taxon>Bacillati</taxon>
        <taxon>Actinomycetota</taxon>
        <taxon>Actinomycetes</taxon>
        <taxon>Micromonosporales</taxon>
        <taxon>Micromonosporaceae</taxon>
        <taxon>Actinoplanes</taxon>
    </lineage>
</organism>
<dbReference type="InterPro" id="IPR002372">
    <property type="entry name" value="PQQ_rpt_dom"/>
</dbReference>
<dbReference type="InterPro" id="IPR011047">
    <property type="entry name" value="Quinoprotein_ADH-like_sf"/>
</dbReference>
<dbReference type="STRING" id="512565.AMIS_78980"/>
<dbReference type="PATRIC" id="fig|512565.3.peg.7916"/>
<dbReference type="SMART" id="SM00564">
    <property type="entry name" value="PQQ"/>
    <property type="match status" value="5"/>
</dbReference>
<accession>I0HJD1</accession>
<dbReference type="Gene3D" id="2.130.10.10">
    <property type="entry name" value="YVTN repeat-like/Quinoprotein amine dehydrogenase"/>
    <property type="match status" value="1"/>
</dbReference>
<dbReference type="Gene3D" id="2.140.10.10">
    <property type="entry name" value="Quinoprotein alcohol dehydrogenase-like superfamily"/>
    <property type="match status" value="1"/>
</dbReference>
<evidence type="ECO:0000259" key="1">
    <source>
        <dbReference type="Pfam" id="PF13360"/>
    </source>
</evidence>
<reference evidence="2 3" key="1">
    <citation type="submission" date="2012-02" db="EMBL/GenBank/DDBJ databases">
        <title>Complete genome sequence of Actinoplanes missouriensis 431 (= NBRC 102363).</title>
        <authorList>
            <person name="Ohnishi Y."/>
            <person name="Ishikawa J."/>
            <person name="Sekine M."/>
            <person name="Hosoyama A."/>
            <person name="Harada T."/>
            <person name="Narita H."/>
            <person name="Hata T."/>
            <person name="Konno Y."/>
            <person name="Tutikane K."/>
            <person name="Fujita N."/>
            <person name="Horinouchi S."/>
            <person name="Hayakawa M."/>
        </authorList>
    </citation>
    <scope>NUCLEOTIDE SEQUENCE [LARGE SCALE GENOMIC DNA]</scope>
    <source>
        <strain evidence="3">ATCC 14538 / DSM 43046 / CBS 188.64 / JCM 3121 / NBRC 102363 / NCIMB 12654 / NRRL B-3342 / UNCC 431</strain>
    </source>
</reference>
<dbReference type="PANTHER" id="PTHR34512">
    <property type="entry name" value="CELL SURFACE PROTEIN"/>
    <property type="match status" value="1"/>
</dbReference>
<gene>
    <name evidence="2" type="ordered locus">AMIS_78980</name>
</gene>
<dbReference type="InterPro" id="IPR015943">
    <property type="entry name" value="WD40/YVTN_repeat-like_dom_sf"/>
</dbReference>
<dbReference type="KEGG" id="ams:AMIS_78980"/>
<feature type="domain" description="Pyrrolo-quinoline quinone repeat" evidence="1">
    <location>
        <begin position="79"/>
        <end position="230"/>
    </location>
</feature>
<name>I0HJD1_ACTM4</name>
<dbReference type="AlphaFoldDB" id="I0HJD1"/>
<evidence type="ECO:0000313" key="2">
    <source>
        <dbReference type="EMBL" id="BAL93118.1"/>
    </source>
</evidence>
<dbReference type="InterPro" id="IPR018391">
    <property type="entry name" value="PQQ_b-propeller_rpt"/>
</dbReference>
<keyword evidence="3" id="KW-1185">Reference proteome</keyword>
<dbReference type="EMBL" id="AP012319">
    <property type="protein sequence ID" value="BAL93118.1"/>
    <property type="molecule type" value="Genomic_DNA"/>
</dbReference>
<evidence type="ECO:0000313" key="3">
    <source>
        <dbReference type="Proteomes" id="UP000007882"/>
    </source>
</evidence>